<dbReference type="InterPro" id="IPR041542">
    <property type="entry name" value="GH43_C2"/>
</dbReference>
<dbReference type="ESTHER" id="9burk-k9dmx4">
    <property type="family name" value="BD-FAE"/>
</dbReference>
<dbReference type="InterPro" id="IPR006710">
    <property type="entry name" value="Glyco_hydro_43"/>
</dbReference>
<feature type="domain" description="Beta-xylosidase C-terminal Concanavalin A-like" evidence="7">
    <location>
        <begin position="629"/>
        <end position="811"/>
    </location>
</feature>
<feature type="active site" description="Proton donor" evidence="4">
    <location>
        <position position="501"/>
    </location>
</feature>
<proteinExistence type="inferred from homology"/>
<accession>A0A1S2N5V6</accession>
<keyword evidence="2 9" id="KW-0378">Hydrolase</keyword>
<dbReference type="Pfam" id="PF04616">
    <property type="entry name" value="Glyco_hydro_43"/>
    <property type="match status" value="1"/>
</dbReference>
<evidence type="ECO:0000256" key="2">
    <source>
        <dbReference type="ARBA" id="ARBA00022801"/>
    </source>
</evidence>
<dbReference type="SUPFAM" id="SSF53474">
    <property type="entry name" value="alpha/beta-Hydrolases"/>
    <property type="match status" value="1"/>
</dbReference>
<dbReference type="Pfam" id="PF20434">
    <property type="entry name" value="BD-FAE"/>
    <property type="match status" value="1"/>
</dbReference>
<name>A0A1S2N5V6_9BURK</name>
<evidence type="ECO:0000313" key="10">
    <source>
        <dbReference type="Proteomes" id="UP000180246"/>
    </source>
</evidence>
<comment type="similarity">
    <text evidence="1">Belongs to the glycosyl hydrolase 43 family.</text>
</comment>
<dbReference type="GO" id="GO:0004553">
    <property type="term" value="F:hydrolase activity, hydrolyzing O-glycosyl compounds"/>
    <property type="evidence" value="ECO:0007669"/>
    <property type="project" value="InterPro"/>
</dbReference>
<evidence type="ECO:0000256" key="1">
    <source>
        <dbReference type="ARBA" id="ARBA00009865"/>
    </source>
</evidence>
<dbReference type="PANTHER" id="PTHR42812">
    <property type="entry name" value="BETA-XYLOSIDASE"/>
    <property type="match status" value="1"/>
</dbReference>
<dbReference type="InterPro" id="IPR023296">
    <property type="entry name" value="Glyco_hydro_beta-prop_sf"/>
</dbReference>
<evidence type="ECO:0000256" key="6">
    <source>
        <dbReference type="SAM" id="SignalP"/>
    </source>
</evidence>
<dbReference type="Gene3D" id="3.40.50.1820">
    <property type="entry name" value="alpha/beta hydrolase"/>
    <property type="match status" value="1"/>
</dbReference>
<protein>
    <submittedName>
        <fullName evidence="9">Glycosyl hydrolases 43 family protein</fullName>
    </submittedName>
</protein>
<dbReference type="EMBL" id="JRYB01000001">
    <property type="protein sequence ID" value="OIJ40465.1"/>
    <property type="molecule type" value="Genomic_DNA"/>
</dbReference>
<feature type="chain" id="PRO_5012684243" evidence="6">
    <location>
        <begin position="22"/>
        <end position="813"/>
    </location>
</feature>
<dbReference type="Gene3D" id="2.115.10.20">
    <property type="entry name" value="Glycosyl hydrolase domain, family 43"/>
    <property type="match status" value="1"/>
</dbReference>
<comment type="caution">
    <text evidence="9">The sequence shown here is derived from an EMBL/GenBank/DDBJ whole genome shotgun (WGS) entry which is preliminary data.</text>
</comment>
<feature type="site" description="Important for catalytic activity, responsible for pKa modulation of the active site Glu and correct orientation of both the proton donor and substrate" evidence="5">
    <location>
        <position position="440"/>
    </location>
</feature>
<dbReference type="Pfam" id="PF17851">
    <property type="entry name" value="GH43_C2"/>
    <property type="match status" value="1"/>
</dbReference>
<dbReference type="SUPFAM" id="SSF75005">
    <property type="entry name" value="Arabinanase/levansucrase/invertase"/>
    <property type="match status" value="1"/>
</dbReference>
<evidence type="ECO:0000259" key="7">
    <source>
        <dbReference type="Pfam" id="PF17851"/>
    </source>
</evidence>
<dbReference type="PANTHER" id="PTHR42812:SF12">
    <property type="entry name" value="BETA-XYLOSIDASE-RELATED"/>
    <property type="match status" value="1"/>
</dbReference>
<dbReference type="Gene3D" id="2.60.120.200">
    <property type="match status" value="1"/>
</dbReference>
<sequence length="813" mass="87866">MRQTSRAAALALAAVLTPASAQSPYNAETTYRKLVRDYPQIRIASAEAPAPVRVRKDLVYARRADLALALDLYLPAPDAKPAPLVLLVHGGGWGSGERANMAPLAARLAARGYAAATVSYRLSGQARYPAAIDDVKAALDWLRTRAGEFGVDADRIALAGGSAGGQIAALVGMTNPHDVRAVVNIDGLSDFTSPEALRHEDDPAKKPSAAGAWFGGRYAEKAALWRDASPLTHAGKDSPPVQFIVSGVARFSSGREALAARLAAHGIATDTVALAGAPHSFWLFDPWLAPTVDAMDRFLSQQLGAMPARAPWSADLGDGSYRNPILHADYSDPDAIRVGERYYMVSSSFANAPGLPLLTSSDMVNWELVGHALPQLTPQATFATPQHGKGVWAPSLRHHDGKFWIFHPDPDHGVYVSTAIDFAGPWSTPHLLLPGKGIIDPAPLWDDDGRAWLIHAWARSRAGFNNVLTLRRMAPDGRSLLDGAGRVIIDGNRLPGYRTLEGPKLYKRDGWYYVFAPAGGVEHGWQSVFRARRIEGPYEDRIVMEQGATEINGPHQGAWVTTPQGGDWFFHFQDRRAYGRVVHLQPLRWIDGWPLIGEPSAKPGVGQPLREHAKPVAGDFARREPAVGDEFDGPALGPQWQWAANPQPGWHALHARPGFLRLFAQVAAPVRQLPSVLTQKFPGPAFGVTAKVELRARQDGDQVGLGVMGLASDWFGVRRVDGQPRMVGVRCGQDGACAETVGPVLPAYAVTLRMHVTHGARVSFSYSTDGLQYMFLGEPFDATMGRWVGAQVGVFATGTPGAYADLDYVRINP</sequence>
<evidence type="ECO:0000256" key="5">
    <source>
        <dbReference type="PIRSR" id="PIRSR606710-2"/>
    </source>
</evidence>
<dbReference type="RefSeq" id="WP_083415429.1">
    <property type="nucleotide sequence ID" value="NZ_JRYB01000001.1"/>
</dbReference>
<evidence type="ECO:0000313" key="9">
    <source>
        <dbReference type="EMBL" id="OIJ40465.1"/>
    </source>
</evidence>
<evidence type="ECO:0000256" key="4">
    <source>
        <dbReference type="PIRSR" id="PIRSR606710-1"/>
    </source>
</evidence>
<keyword evidence="6" id="KW-0732">Signal</keyword>
<feature type="signal peptide" evidence="6">
    <location>
        <begin position="1"/>
        <end position="21"/>
    </location>
</feature>
<dbReference type="Proteomes" id="UP000180246">
    <property type="component" value="Unassembled WGS sequence"/>
</dbReference>
<feature type="domain" description="BD-FAE-like" evidence="8">
    <location>
        <begin position="70"/>
        <end position="247"/>
    </location>
</feature>
<dbReference type="AlphaFoldDB" id="A0A1S2N5V6"/>
<dbReference type="CDD" id="cd09001">
    <property type="entry name" value="GH43_FsAxh1-like"/>
    <property type="match status" value="1"/>
</dbReference>
<reference evidence="9 10" key="1">
    <citation type="submission" date="2014-10" db="EMBL/GenBank/DDBJ databases">
        <authorList>
            <person name="Seo M.-J."/>
            <person name="Seok Y.J."/>
            <person name="Cha I.-T."/>
        </authorList>
    </citation>
    <scope>NUCLEOTIDE SEQUENCE [LARGE SCALE GENOMIC DNA]</scope>
    <source>
        <strain evidence="9 10">NEU</strain>
    </source>
</reference>
<dbReference type="SUPFAM" id="SSF49899">
    <property type="entry name" value="Concanavalin A-like lectins/glucanases"/>
    <property type="match status" value="1"/>
</dbReference>
<dbReference type="InterPro" id="IPR049492">
    <property type="entry name" value="BD-FAE-like_dom"/>
</dbReference>
<dbReference type="InterPro" id="IPR051795">
    <property type="entry name" value="Glycosyl_Hydrlase_43"/>
</dbReference>
<keyword evidence="3" id="KW-0326">Glycosidase</keyword>
<evidence type="ECO:0000259" key="8">
    <source>
        <dbReference type="Pfam" id="PF20434"/>
    </source>
</evidence>
<gene>
    <name evidence="9" type="ORF">LO55_3816</name>
</gene>
<feature type="active site" description="Proton acceptor" evidence="4">
    <location>
        <position position="332"/>
    </location>
</feature>
<evidence type="ECO:0000256" key="3">
    <source>
        <dbReference type="ARBA" id="ARBA00023295"/>
    </source>
</evidence>
<organism evidence="9 10">
    <name type="scientific">Massilia timonae</name>
    <dbReference type="NCBI Taxonomy" id="47229"/>
    <lineage>
        <taxon>Bacteria</taxon>
        <taxon>Pseudomonadati</taxon>
        <taxon>Pseudomonadota</taxon>
        <taxon>Betaproteobacteria</taxon>
        <taxon>Burkholderiales</taxon>
        <taxon>Oxalobacteraceae</taxon>
        <taxon>Telluria group</taxon>
        <taxon>Massilia</taxon>
    </lineage>
</organism>
<dbReference type="InterPro" id="IPR013320">
    <property type="entry name" value="ConA-like_dom_sf"/>
</dbReference>
<dbReference type="InterPro" id="IPR029058">
    <property type="entry name" value="AB_hydrolase_fold"/>
</dbReference>
<dbReference type="GO" id="GO:0005975">
    <property type="term" value="P:carbohydrate metabolic process"/>
    <property type="evidence" value="ECO:0007669"/>
    <property type="project" value="InterPro"/>
</dbReference>